<evidence type="ECO:0000313" key="2">
    <source>
        <dbReference type="EMBL" id="KAH3672740.1"/>
    </source>
</evidence>
<dbReference type="EMBL" id="JAEUBF010001113">
    <property type="protein sequence ID" value="KAH3672740.1"/>
    <property type="molecule type" value="Genomic_DNA"/>
</dbReference>
<keyword evidence="1" id="KW-0812">Transmembrane</keyword>
<proteinExistence type="predicted"/>
<dbReference type="InterPro" id="IPR029044">
    <property type="entry name" value="Nucleotide-diphossugar_trans"/>
</dbReference>
<dbReference type="Gene3D" id="3.90.550.10">
    <property type="entry name" value="Spore Coat Polysaccharide Biosynthesis Protein SpsA, Chain A"/>
    <property type="match status" value="1"/>
</dbReference>
<dbReference type="InterPro" id="IPR050587">
    <property type="entry name" value="GNT1/Glycosyltrans_8"/>
</dbReference>
<reference evidence="2" key="1">
    <citation type="journal article" date="2021" name="Open Biol.">
        <title>Shared evolutionary footprints suggest mitochondrial oxidative damage underlies multiple complex I losses in fungi.</title>
        <authorList>
            <person name="Schikora-Tamarit M.A."/>
            <person name="Marcet-Houben M."/>
            <person name="Nosek J."/>
            <person name="Gabaldon T."/>
        </authorList>
    </citation>
    <scope>NUCLEOTIDE SEQUENCE</scope>
    <source>
        <strain evidence="2">CBS6341</strain>
    </source>
</reference>
<reference evidence="2" key="2">
    <citation type="submission" date="2021-01" db="EMBL/GenBank/DDBJ databases">
        <authorList>
            <person name="Schikora-Tamarit M.A."/>
        </authorList>
    </citation>
    <scope>NUCLEOTIDE SEQUENCE</scope>
    <source>
        <strain evidence="2">CBS6341</strain>
    </source>
</reference>
<comment type="caution">
    <text evidence="2">The sequence shown here is derived from an EMBL/GenBank/DDBJ whole genome shotgun (WGS) entry which is preliminary data.</text>
</comment>
<dbReference type="AlphaFoldDB" id="A0A9P8TBT4"/>
<gene>
    <name evidence="2" type="ORF">WICMUC_004146</name>
</gene>
<dbReference type="SUPFAM" id="SSF53448">
    <property type="entry name" value="Nucleotide-diphospho-sugar transferases"/>
    <property type="match status" value="1"/>
</dbReference>
<dbReference type="PANTHER" id="PTHR11183">
    <property type="entry name" value="GLYCOGENIN SUBFAMILY MEMBER"/>
    <property type="match status" value="1"/>
</dbReference>
<dbReference type="Proteomes" id="UP000769528">
    <property type="component" value="Unassembled WGS sequence"/>
</dbReference>
<keyword evidence="1" id="KW-0472">Membrane</keyword>
<evidence type="ECO:0008006" key="4">
    <source>
        <dbReference type="Google" id="ProtNLM"/>
    </source>
</evidence>
<sequence>MNFNVFIQNLGRYHPILRKKVSFFALLVIAFFLVLISFHHLLRTIASVGPRYQDPIGDSLVPNVNSKVDFDRQKIRYIYPEVINYLYQHINKDIVDWKKNAYVLYATSETFVCNAMMMLALLRQYGSRAQMVLLLEKDLLNPGLEEFAEIHDVNLKFINRTVVNKGSYWQSSLTKLLVFNQTEYERIIYLDSDSTLPKDHLDELFFIPDVQLATVPAYWLIRENFFPRGKPKYNLSKLLNAGNHNFHNNIPLTSDERTRKIHDLIDSIIKPFENKYDQKLPLGRNANNFNNILYDSLPNYDFLEEYFFSSMLMVIKPSEKLFNKIERALRENRKDNEFDMDVLNRHVFHAPSIPFNQFEEIPELLILPHQIYGCLSAELNINRDHVPFLADIQDLPFIQEDFGKIPYYNIRKPIFDDPDYSESEQFFPHVKFAHFSDSPIPKPWIAKKKEGWYMKHRTRCLKNSFIDDFEVAPEYTTNDCKAGEFWENLHEDFATQRKNVCGLKLLNIIGDAYDGDIN</sequence>
<evidence type="ECO:0000313" key="3">
    <source>
        <dbReference type="Proteomes" id="UP000769528"/>
    </source>
</evidence>
<keyword evidence="3" id="KW-1185">Reference proteome</keyword>
<feature type="transmembrane region" description="Helical" evidence="1">
    <location>
        <begin position="21"/>
        <end position="42"/>
    </location>
</feature>
<dbReference type="OrthoDB" id="2014201at2759"/>
<accession>A0A9P8TBT4</accession>
<evidence type="ECO:0000256" key="1">
    <source>
        <dbReference type="SAM" id="Phobius"/>
    </source>
</evidence>
<protein>
    <recommendedName>
        <fullName evidence="4">Glycosyltransferase family 8 protein</fullName>
    </recommendedName>
</protein>
<name>A0A9P8TBT4_9ASCO</name>
<keyword evidence="1" id="KW-1133">Transmembrane helix</keyword>
<organism evidence="2 3">
    <name type="scientific">Wickerhamomyces mucosus</name>
    <dbReference type="NCBI Taxonomy" id="1378264"/>
    <lineage>
        <taxon>Eukaryota</taxon>
        <taxon>Fungi</taxon>
        <taxon>Dikarya</taxon>
        <taxon>Ascomycota</taxon>
        <taxon>Saccharomycotina</taxon>
        <taxon>Saccharomycetes</taxon>
        <taxon>Phaffomycetales</taxon>
        <taxon>Wickerhamomycetaceae</taxon>
        <taxon>Wickerhamomyces</taxon>
    </lineage>
</organism>